<feature type="domain" description="Nuclear receptor" evidence="9">
    <location>
        <begin position="169"/>
        <end position="195"/>
    </location>
</feature>
<dbReference type="Pfam" id="PF00105">
    <property type="entry name" value="zf-C4"/>
    <property type="match status" value="1"/>
</dbReference>
<evidence type="ECO:0000259" key="9">
    <source>
        <dbReference type="Pfam" id="PF00105"/>
    </source>
</evidence>
<keyword evidence="7" id="KW-0675">Receptor</keyword>
<dbReference type="WBParaSite" id="snap_masked-unitig_40567-processed-gene-0.1-mRNA-1">
    <property type="protein sequence ID" value="snap_masked-unitig_40567-processed-gene-0.1-mRNA-1"/>
    <property type="gene ID" value="snap_masked-unitig_40567-processed-gene-0.1"/>
</dbReference>
<dbReference type="InterPro" id="IPR013088">
    <property type="entry name" value="Znf_NHR/GATA"/>
</dbReference>
<dbReference type="GO" id="GO:0005634">
    <property type="term" value="C:nucleus"/>
    <property type="evidence" value="ECO:0007669"/>
    <property type="project" value="TreeGrafter"/>
</dbReference>
<keyword evidence="10" id="KW-1185">Reference proteome</keyword>
<sequence length="199" mass="21919">MLLCDQQQIEARLASSRVAIVTHDDSAGDATNNSYADFPAATSYQSELDAMNHAQHLQLHQQQIQQQSQPFGATSSRTHCSQHRMVSSTIWFISIRMQQSATWSRCYLAFPVSSRPAGPSSFFRFTPGPELDFGQSEGVRTAAQCDQHSVARLRSLLTVSKPACDAAAACLRVRDTAACQHYGVRTCEGCKGFFKGRII</sequence>
<keyword evidence="5" id="KW-0238">DNA-binding</keyword>
<dbReference type="GO" id="GO:0071376">
    <property type="term" value="P:cellular response to corticotropin-releasing hormone stimulus"/>
    <property type="evidence" value="ECO:0007669"/>
    <property type="project" value="TreeGrafter"/>
</dbReference>
<organism evidence="10 11">
    <name type="scientific">Macrostomum lignano</name>
    <dbReference type="NCBI Taxonomy" id="282301"/>
    <lineage>
        <taxon>Eukaryota</taxon>
        <taxon>Metazoa</taxon>
        <taxon>Spiralia</taxon>
        <taxon>Lophotrochozoa</taxon>
        <taxon>Platyhelminthes</taxon>
        <taxon>Rhabditophora</taxon>
        <taxon>Macrostomorpha</taxon>
        <taxon>Macrostomida</taxon>
        <taxon>Macrostomidae</taxon>
        <taxon>Macrostomum</taxon>
    </lineage>
</organism>
<protein>
    <submittedName>
        <fullName evidence="11">Nuclear receptor domain-containing protein</fullName>
    </submittedName>
</protein>
<keyword evidence="2" id="KW-0863">Zinc-finger</keyword>
<evidence type="ECO:0000256" key="6">
    <source>
        <dbReference type="ARBA" id="ARBA00023163"/>
    </source>
</evidence>
<dbReference type="GO" id="GO:0035259">
    <property type="term" value="F:nuclear glucocorticoid receptor binding"/>
    <property type="evidence" value="ECO:0007669"/>
    <property type="project" value="TreeGrafter"/>
</dbReference>
<proteinExistence type="predicted"/>
<dbReference type="SUPFAM" id="SSF57716">
    <property type="entry name" value="Glucocorticoid receptor-like (DNA-binding domain)"/>
    <property type="match status" value="1"/>
</dbReference>
<dbReference type="GO" id="GO:0005667">
    <property type="term" value="C:transcription regulator complex"/>
    <property type="evidence" value="ECO:0007669"/>
    <property type="project" value="TreeGrafter"/>
</dbReference>
<dbReference type="Gene3D" id="3.30.50.10">
    <property type="entry name" value="Erythroid Transcription Factor GATA-1, subunit A"/>
    <property type="match status" value="1"/>
</dbReference>
<evidence type="ECO:0000256" key="7">
    <source>
        <dbReference type="ARBA" id="ARBA00023170"/>
    </source>
</evidence>
<evidence type="ECO:0000256" key="3">
    <source>
        <dbReference type="ARBA" id="ARBA00022833"/>
    </source>
</evidence>
<keyword evidence="3" id="KW-0862">Zinc</keyword>
<keyword evidence="6" id="KW-0804">Transcription</keyword>
<dbReference type="AlphaFoldDB" id="A0A1I8JS27"/>
<keyword evidence="4" id="KW-0805">Transcription regulation</keyword>
<dbReference type="GO" id="GO:0000981">
    <property type="term" value="F:DNA-binding transcription factor activity, RNA polymerase II-specific"/>
    <property type="evidence" value="ECO:0007669"/>
    <property type="project" value="TreeGrafter"/>
</dbReference>
<evidence type="ECO:0000256" key="5">
    <source>
        <dbReference type="ARBA" id="ARBA00023125"/>
    </source>
</evidence>
<keyword evidence="1" id="KW-0479">Metal-binding</keyword>
<evidence type="ECO:0000256" key="4">
    <source>
        <dbReference type="ARBA" id="ARBA00023015"/>
    </source>
</evidence>
<dbReference type="Proteomes" id="UP000095280">
    <property type="component" value="Unplaced"/>
</dbReference>
<dbReference type="InterPro" id="IPR001628">
    <property type="entry name" value="Znf_hrmn_rcpt"/>
</dbReference>
<dbReference type="PANTHER" id="PTHR24085">
    <property type="entry name" value="NUCLEAR HORMONE RECEPTOR"/>
    <property type="match status" value="1"/>
</dbReference>
<accession>A0A1I8JS27</accession>
<evidence type="ECO:0000313" key="11">
    <source>
        <dbReference type="WBParaSite" id="snap_masked-unitig_40567-processed-gene-0.1-mRNA-1"/>
    </source>
</evidence>
<evidence type="ECO:0000256" key="2">
    <source>
        <dbReference type="ARBA" id="ARBA00022771"/>
    </source>
</evidence>
<dbReference type="GO" id="GO:0008270">
    <property type="term" value="F:zinc ion binding"/>
    <property type="evidence" value="ECO:0007669"/>
    <property type="project" value="UniProtKB-KW"/>
</dbReference>
<evidence type="ECO:0000256" key="1">
    <source>
        <dbReference type="ARBA" id="ARBA00022723"/>
    </source>
</evidence>
<evidence type="ECO:0000313" key="10">
    <source>
        <dbReference type="Proteomes" id="UP000095280"/>
    </source>
</evidence>
<dbReference type="GO" id="GO:0000978">
    <property type="term" value="F:RNA polymerase II cis-regulatory region sequence-specific DNA binding"/>
    <property type="evidence" value="ECO:0007669"/>
    <property type="project" value="TreeGrafter"/>
</dbReference>
<name>A0A1I8JS27_9PLAT</name>
<reference evidence="11" key="1">
    <citation type="submission" date="2016-11" db="UniProtKB">
        <authorList>
            <consortium name="WormBaseParasite"/>
        </authorList>
    </citation>
    <scope>IDENTIFICATION</scope>
</reference>
<evidence type="ECO:0000256" key="8">
    <source>
        <dbReference type="ARBA" id="ARBA00023242"/>
    </source>
</evidence>
<keyword evidence="8" id="KW-0539">Nucleus</keyword>
<dbReference type="PANTHER" id="PTHR24085:SF4">
    <property type="entry name" value="NUCLEAR HORMONE RECEPTOR HR38-RELATED"/>
    <property type="match status" value="1"/>
</dbReference>